<feature type="region of interest" description="Disordered" evidence="1">
    <location>
        <begin position="58"/>
        <end position="92"/>
    </location>
</feature>
<feature type="compositionally biased region" description="Basic and acidic residues" evidence="1">
    <location>
        <begin position="78"/>
        <end position="92"/>
    </location>
</feature>
<dbReference type="EMBL" id="OX465077">
    <property type="protein sequence ID" value="CAI9266759.1"/>
    <property type="molecule type" value="Genomic_DNA"/>
</dbReference>
<feature type="region of interest" description="Disordered" evidence="1">
    <location>
        <begin position="1"/>
        <end position="44"/>
    </location>
</feature>
<protein>
    <submittedName>
        <fullName evidence="2">Uncharacterized protein</fullName>
    </submittedName>
</protein>
<keyword evidence="3" id="KW-1185">Reference proteome</keyword>
<reference evidence="2" key="1">
    <citation type="submission" date="2023-04" db="EMBL/GenBank/DDBJ databases">
        <authorList>
            <person name="Vijverberg K."/>
            <person name="Xiong W."/>
            <person name="Schranz E."/>
        </authorList>
    </citation>
    <scope>NUCLEOTIDE SEQUENCE</scope>
</reference>
<feature type="compositionally biased region" description="Polar residues" evidence="1">
    <location>
        <begin position="61"/>
        <end position="76"/>
    </location>
</feature>
<evidence type="ECO:0000256" key="1">
    <source>
        <dbReference type="SAM" id="MobiDB-lite"/>
    </source>
</evidence>
<gene>
    <name evidence="2" type="ORF">LSALG_LOCUS7288</name>
</gene>
<organism evidence="2 3">
    <name type="scientific">Lactuca saligna</name>
    <name type="common">Willowleaf lettuce</name>
    <dbReference type="NCBI Taxonomy" id="75948"/>
    <lineage>
        <taxon>Eukaryota</taxon>
        <taxon>Viridiplantae</taxon>
        <taxon>Streptophyta</taxon>
        <taxon>Embryophyta</taxon>
        <taxon>Tracheophyta</taxon>
        <taxon>Spermatophyta</taxon>
        <taxon>Magnoliopsida</taxon>
        <taxon>eudicotyledons</taxon>
        <taxon>Gunneridae</taxon>
        <taxon>Pentapetalae</taxon>
        <taxon>asterids</taxon>
        <taxon>campanulids</taxon>
        <taxon>Asterales</taxon>
        <taxon>Asteraceae</taxon>
        <taxon>Cichorioideae</taxon>
        <taxon>Cichorieae</taxon>
        <taxon>Lactucinae</taxon>
        <taxon>Lactuca</taxon>
    </lineage>
</organism>
<accession>A0AA35Y4D3</accession>
<feature type="compositionally biased region" description="Polar residues" evidence="1">
    <location>
        <begin position="24"/>
        <end position="40"/>
    </location>
</feature>
<dbReference type="AlphaFoldDB" id="A0AA35Y4D3"/>
<sequence>MAIDAEVNAMDNQIPKASKHSDDSTMTQENDDLYSTSNTPCHVDSNALIQGDHVEGEHLDSTSTIEGEHGQTSTGVNGEHHTSNTTIEGEHHHTYPIIKGEKNDTAGEDDYMVSFVDIKFDLEEENIPDHMIMSSKSFKILNYKLSSLLQLRADVESQHNVFEIEIDVMLKAQELRLKDMMHRIDKSNEMRVKH</sequence>
<name>A0AA35Y4D3_LACSI</name>
<evidence type="ECO:0000313" key="2">
    <source>
        <dbReference type="EMBL" id="CAI9266759.1"/>
    </source>
</evidence>
<evidence type="ECO:0000313" key="3">
    <source>
        <dbReference type="Proteomes" id="UP001177003"/>
    </source>
</evidence>
<proteinExistence type="predicted"/>
<dbReference type="Proteomes" id="UP001177003">
    <property type="component" value="Chromosome 1"/>
</dbReference>